<comment type="caution">
    <text evidence="4">The sequence shown here is derived from an EMBL/GenBank/DDBJ whole genome shotgun (WGS) entry which is preliminary data.</text>
</comment>
<dbReference type="GO" id="GO:0060090">
    <property type="term" value="F:molecular adaptor activity"/>
    <property type="evidence" value="ECO:0007669"/>
    <property type="project" value="TreeGrafter"/>
</dbReference>
<dbReference type="Proteomes" id="UP000683925">
    <property type="component" value="Unassembled WGS sequence"/>
</dbReference>
<evidence type="ECO:0008006" key="6">
    <source>
        <dbReference type="Google" id="ProtNLM"/>
    </source>
</evidence>
<dbReference type="OMA" id="HKENSSY"/>
<dbReference type="PANTHER" id="PTHR12827:SF3">
    <property type="entry name" value="ANAPHASE-PROMOTING COMPLEX SUBUNIT 1"/>
    <property type="match status" value="1"/>
</dbReference>
<dbReference type="GO" id="GO:0031145">
    <property type="term" value="P:anaphase-promoting complex-dependent catabolic process"/>
    <property type="evidence" value="ECO:0007669"/>
    <property type="project" value="TreeGrafter"/>
</dbReference>
<dbReference type="GO" id="GO:0005680">
    <property type="term" value="C:anaphase-promoting complex"/>
    <property type="evidence" value="ECO:0007669"/>
    <property type="project" value="InterPro"/>
</dbReference>
<dbReference type="FunFam" id="1.25.10.10:FF:000724">
    <property type="entry name" value="Cyclosome subunit-like protein"/>
    <property type="match status" value="1"/>
</dbReference>
<sequence length="2025" mass="235042">MSQQSCFFNEITSIEKIQEESIYQQSQSNTQYYVNQSDKSINFLSKGGNQFFLPLDVEINQVFPLSEGLLLGWGRDEFNYSIVLNHPLASITTLGTYNSTLGTIEPWIHMQEEIIYAHKILPILITYNSQLMRHCVYILKVDDKQEVQNYNLTEKTECQIISELYYEENIKEEKAKQCEIIRSNVDGELLICLLSDHTIRILEMNFLEENKSKNIFNSLKVVQTIQKVSQIQVFNMIDSICAETISIKKEKLKYQNNQFEYVAYQIINHNNIPSNLLILHTNSTFTLLSGSKILLNYQINEQINDISQFNCAPVITEPLLQTILHSLKIALDTQQYICLFKDVIINCLQNQNLKLEMSKNNIDNEFMRFTYLMLCYLKLSSNKKDCEDQIQKKIKSNTPSVQQSPMKESSKAFQQLLKSNYHKENSSYDSNSQYCHQQQQQQQSLSFIYHMTMEMFNEIQDKILYVLHLLYQELLLSDEKQANKLLVLLYYYSLNMDNEIFNFTWVTIVNYSIVLNHPLASITTLGTYNSTLGTIEPWIHMQEEIIYAHKILPILITYNSQLMRHCVYILKVDDKQEVQNYNLTEKTECQIISELYYEENIKEEKAKQCEIIRSNVDGELLICLLSDHTIRILEMNFLEENKSKNIFNSLKVVQTIQKVSQIQVFNMIDSICAETISIKKEKLKYQNNQFEYVAYQIINHNNIPSNLLILHTNSTFTLLSGSKILLNYQINEQINDISQFNCAPVITEPLLQTILHSLKIALDTQQYICLFKDVIINCLQNQNLKLEMSKNNIDNEFMRFTYLMLCYLKLSSNKKDCEDQIQKKIKSNTPSVQQSPMKESSKAFQQLLKSNYHKENSSYDSNSQYCHQQQQQQQSLSFIYHMTMEMFNEIQDKILYVLHLLYQELLLSDEKQANKLLVLLYYYSLNMDNEVAINYSDYYLRINPSLQSMYQNDNFISLLPTIRSLTLLGQPQQQNKQKILPQNPIDLNKWLSSLLMNNPISFPILFKKTKQLCIIMQSILKKQLIHISSILQCEVQDFQVLYQVQKTQLFFQKVLNQKLQIKYIQQKKNKLEMLTKLRGPSLMLYLCSEKRWNRDIINKLPLQFKIVILEIITLLRNNFPNDLMGQITKDSYLLIDRMDIYLNCKLYIQNPVECEFKKYVNSILSGQIKSLQNEDDNDIQYDQHLMQQVKRQFDFTRDIRIKTKMTEHIPEERLDQDAPSVLLKLLNRKLAMFVGLGSLTYGTSDHFITDQIKFPSLNLSGILQQNSLKLTIDSTREDYTQMTQWPEFHLGVTLSLQLSKKLKGLSQESLRTWIFYQKPQNPSNIHGGFMLGLGLLGYLNSFNQIDLYQLLTQNHEATSVGVLLGIGASRIGTCDEPTQKSLTVHIPSLIPSVYDLELPSNVSTSALCSLGFLFMASGNRNFTEVALGLIGRKPHNDKVIDREGYSLAAGIALGLINLGKGSVWRRELQIVDRLIRFVQGGKVLPPPQSSLSTNFMQNESVSSSIREGNMVNVHVTCPAALMALSLMFMQMNQQNIVDQLNIPNSFSSLESCNPNHIILKSLTRNIIMWDSIPTTQADLHSQIPELISFLFEQPLKKIHQKFYLVYNVEVIDFMSVSMIYTGMISGALLAMGIKYAGTHDQQVKQLMIKQIEFLIKLRISQNEFANDPDNKCAVDQYTYYTNIVNALQGLSLLMAGSFDQEVLAIAKSLIQKMENSQIWHFGFHQGIKMAIGFVFMGKGGYSFKKSKKAISMLLLSLYPYYPTNPGDNKQYLQALRWSYVLSIRPKIFKIIDVKTHKTVNLQIKNEIFSDPNYCQSNFSFTNKAVQTIYVQSKVLSQNNQDLLNPNNTLNHIDTLLLIGDMQTIDSKLDGLYEYKFIKNLKEKQYFLKLLQYDQSNFIQILASLFNTNKYAHIPILGLFYKLYQNKLVLSQEVINQLTPTISVTNQELNKYINQDLKNMYFSQVSQKVYSFLSIYNLPYLHDIKQIVKVAKQIPLQMLEFYLYKSFEDTQQQKLKQLAHSILLNQ</sequence>
<accession>A0A8S1YSA7</accession>
<keyword evidence="1" id="KW-0132">Cell division</keyword>
<keyword evidence="2" id="KW-0498">Mitosis</keyword>
<evidence type="ECO:0000313" key="4">
    <source>
        <dbReference type="EMBL" id="CAD8214974.1"/>
    </source>
</evidence>
<evidence type="ECO:0000313" key="5">
    <source>
        <dbReference type="Proteomes" id="UP000683925"/>
    </source>
</evidence>
<name>A0A8S1YSA7_PAROT</name>
<dbReference type="InterPro" id="IPR024990">
    <property type="entry name" value="Apc1"/>
</dbReference>
<dbReference type="OrthoDB" id="296935at2759"/>
<evidence type="ECO:0000256" key="3">
    <source>
        <dbReference type="ARBA" id="ARBA00023306"/>
    </source>
</evidence>
<keyword evidence="5" id="KW-1185">Reference proteome</keyword>
<proteinExistence type="predicted"/>
<evidence type="ECO:0000256" key="1">
    <source>
        <dbReference type="ARBA" id="ARBA00022618"/>
    </source>
</evidence>
<keyword evidence="3" id="KW-0131">Cell cycle</keyword>
<evidence type="ECO:0000256" key="2">
    <source>
        <dbReference type="ARBA" id="ARBA00022776"/>
    </source>
</evidence>
<dbReference type="GO" id="GO:0007091">
    <property type="term" value="P:metaphase/anaphase transition of mitotic cell cycle"/>
    <property type="evidence" value="ECO:0007669"/>
    <property type="project" value="TreeGrafter"/>
</dbReference>
<protein>
    <recommendedName>
        <fullName evidence="6">Anaphase-promoting complex subunit 1</fullName>
    </recommendedName>
</protein>
<dbReference type="EMBL" id="CAJJDP010000201">
    <property type="protein sequence ID" value="CAD8214974.1"/>
    <property type="molecule type" value="Genomic_DNA"/>
</dbReference>
<organism evidence="4 5">
    <name type="scientific">Paramecium octaurelia</name>
    <dbReference type="NCBI Taxonomy" id="43137"/>
    <lineage>
        <taxon>Eukaryota</taxon>
        <taxon>Sar</taxon>
        <taxon>Alveolata</taxon>
        <taxon>Ciliophora</taxon>
        <taxon>Intramacronucleata</taxon>
        <taxon>Oligohymenophorea</taxon>
        <taxon>Peniculida</taxon>
        <taxon>Parameciidae</taxon>
        <taxon>Paramecium</taxon>
    </lineage>
</organism>
<dbReference type="PANTHER" id="PTHR12827">
    <property type="entry name" value="MEIOTIC CHECKPOINT REGULATOR TSG24 FAMILY MEMBER"/>
    <property type="match status" value="1"/>
</dbReference>
<dbReference type="GO" id="GO:0070979">
    <property type="term" value="P:protein K11-linked ubiquitination"/>
    <property type="evidence" value="ECO:0007669"/>
    <property type="project" value="TreeGrafter"/>
</dbReference>
<gene>
    <name evidence="4" type="ORF">POCTA_138.1.T1970013</name>
</gene>
<dbReference type="GO" id="GO:0051301">
    <property type="term" value="P:cell division"/>
    <property type="evidence" value="ECO:0007669"/>
    <property type="project" value="UniProtKB-KW"/>
</dbReference>
<reference evidence="4" key="1">
    <citation type="submission" date="2021-01" db="EMBL/GenBank/DDBJ databases">
        <authorList>
            <consortium name="Genoscope - CEA"/>
            <person name="William W."/>
        </authorList>
    </citation>
    <scope>NUCLEOTIDE SEQUENCE</scope>
</reference>